<proteinExistence type="predicted"/>
<evidence type="ECO:0000313" key="2">
    <source>
        <dbReference type="Proteomes" id="UP000765509"/>
    </source>
</evidence>
<reference evidence="1" key="1">
    <citation type="submission" date="2021-03" db="EMBL/GenBank/DDBJ databases">
        <title>Draft genome sequence of rust myrtle Austropuccinia psidii MF-1, a brazilian biotype.</title>
        <authorList>
            <person name="Quecine M.C."/>
            <person name="Pachon D.M.R."/>
            <person name="Bonatelli M.L."/>
            <person name="Correr F.H."/>
            <person name="Franceschini L.M."/>
            <person name="Leite T.F."/>
            <person name="Margarido G.R.A."/>
            <person name="Almeida C.A."/>
            <person name="Ferrarezi J.A."/>
            <person name="Labate C.A."/>
        </authorList>
    </citation>
    <scope>NUCLEOTIDE SEQUENCE</scope>
    <source>
        <strain evidence="1">MF-1</strain>
    </source>
</reference>
<name>A0A9Q3C773_9BASI</name>
<dbReference type="Proteomes" id="UP000765509">
    <property type="component" value="Unassembled WGS sequence"/>
</dbReference>
<comment type="caution">
    <text evidence="1">The sequence shown here is derived from an EMBL/GenBank/DDBJ whole genome shotgun (WGS) entry which is preliminary data.</text>
</comment>
<dbReference type="EMBL" id="AVOT02004994">
    <property type="protein sequence ID" value="MBW0477950.1"/>
    <property type="molecule type" value="Genomic_DNA"/>
</dbReference>
<gene>
    <name evidence="1" type="ORF">O181_017665</name>
</gene>
<evidence type="ECO:0000313" key="1">
    <source>
        <dbReference type="EMBL" id="MBW0477950.1"/>
    </source>
</evidence>
<accession>A0A9Q3C773</accession>
<protein>
    <submittedName>
        <fullName evidence="1">Uncharacterized protein</fullName>
    </submittedName>
</protein>
<keyword evidence="2" id="KW-1185">Reference proteome</keyword>
<sequence>MASTACGPWDSIGPFWPNSNEAKRAKGGILEAPNAKWAHLSLFWPYIPEDPKNPTLAQRPKPPKMAMASGNHQRPPAFFKKGFPLKIREIIGPAQWTQVCGNQQWCIYGIIYHYAPFFLGDSMEMLLRLHYEILNQVPKQITHFEGRLYPLSLTIHGSSQKTI</sequence>
<dbReference type="AlphaFoldDB" id="A0A9Q3C773"/>
<organism evidence="1 2">
    <name type="scientific">Austropuccinia psidii MF-1</name>
    <dbReference type="NCBI Taxonomy" id="1389203"/>
    <lineage>
        <taxon>Eukaryota</taxon>
        <taxon>Fungi</taxon>
        <taxon>Dikarya</taxon>
        <taxon>Basidiomycota</taxon>
        <taxon>Pucciniomycotina</taxon>
        <taxon>Pucciniomycetes</taxon>
        <taxon>Pucciniales</taxon>
        <taxon>Sphaerophragmiaceae</taxon>
        <taxon>Austropuccinia</taxon>
    </lineage>
</organism>